<evidence type="ECO:0000313" key="5">
    <source>
        <dbReference type="EMBL" id="MCZ4590454.1"/>
    </source>
</evidence>
<comment type="caution">
    <text evidence="5">The sequence shown here is derived from an EMBL/GenBank/DDBJ whole genome shotgun (WGS) entry which is preliminary data.</text>
</comment>
<keyword evidence="3" id="KW-0804">Transcription</keyword>
<dbReference type="InterPro" id="IPR011663">
    <property type="entry name" value="UTRA"/>
</dbReference>
<organism evidence="5 6">
    <name type="scientific">Rhodococcus opacus</name>
    <name type="common">Nocardia opaca</name>
    <dbReference type="NCBI Taxonomy" id="37919"/>
    <lineage>
        <taxon>Bacteria</taxon>
        <taxon>Bacillati</taxon>
        <taxon>Actinomycetota</taxon>
        <taxon>Actinomycetes</taxon>
        <taxon>Mycobacteriales</taxon>
        <taxon>Nocardiaceae</taxon>
        <taxon>Rhodococcus</taxon>
    </lineage>
</organism>
<proteinExistence type="predicted"/>
<dbReference type="EMBL" id="JAPWIS010000050">
    <property type="protein sequence ID" value="MCZ4590454.1"/>
    <property type="molecule type" value="Genomic_DNA"/>
</dbReference>
<evidence type="ECO:0000256" key="2">
    <source>
        <dbReference type="ARBA" id="ARBA00023125"/>
    </source>
</evidence>
<dbReference type="PANTHER" id="PTHR44846:SF1">
    <property type="entry name" value="MANNOSYL-D-GLYCERATE TRANSPORT_METABOLISM SYSTEM REPRESSOR MNGR-RELATED"/>
    <property type="match status" value="1"/>
</dbReference>
<evidence type="ECO:0000313" key="6">
    <source>
        <dbReference type="Proteomes" id="UP001066327"/>
    </source>
</evidence>
<dbReference type="CDD" id="cd07377">
    <property type="entry name" value="WHTH_GntR"/>
    <property type="match status" value="1"/>
</dbReference>
<dbReference type="InterPro" id="IPR028978">
    <property type="entry name" value="Chorismate_lyase_/UTRA_dom_sf"/>
</dbReference>
<protein>
    <submittedName>
        <fullName evidence="5">GntR family transcriptional regulator</fullName>
    </submittedName>
</protein>
<keyword evidence="6" id="KW-1185">Reference proteome</keyword>
<dbReference type="InterPro" id="IPR036390">
    <property type="entry name" value="WH_DNA-bd_sf"/>
</dbReference>
<dbReference type="Pfam" id="PF00392">
    <property type="entry name" value="GntR"/>
    <property type="match status" value="1"/>
</dbReference>
<dbReference type="SMART" id="SM00345">
    <property type="entry name" value="HTH_GNTR"/>
    <property type="match status" value="1"/>
</dbReference>
<dbReference type="InterPro" id="IPR050679">
    <property type="entry name" value="Bact_HTH_transcr_reg"/>
</dbReference>
<dbReference type="InterPro" id="IPR036388">
    <property type="entry name" value="WH-like_DNA-bd_sf"/>
</dbReference>
<accession>A0ABT4NSV3</accession>
<dbReference type="SUPFAM" id="SSF64288">
    <property type="entry name" value="Chorismate lyase-like"/>
    <property type="match status" value="1"/>
</dbReference>
<dbReference type="InterPro" id="IPR000524">
    <property type="entry name" value="Tscrpt_reg_HTH_GntR"/>
</dbReference>
<dbReference type="RefSeq" id="WP_269593058.1">
    <property type="nucleotide sequence ID" value="NZ_JAPWIS010000050.1"/>
</dbReference>
<keyword evidence="2" id="KW-0238">DNA-binding</keyword>
<dbReference type="SUPFAM" id="SSF46785">
    <property type="entry name" value="Winged helix' DNA-binding domain"/>
    <property type="match status" value="1"/>
</dbReference>
<feature type="domain" description="HTH gntR-type" evidence="4">
    <location>
        <begin position="7"/>
        <end position="75"/>
    </location>
</feature>
<name>A0ABT4NSV3_RHOOP</name>
<gene>
    <name evidence="5" type="ORF">O4328_43740</name>
</gene>
<dbReference type="PRINTS" id="PR00035">
    <property type="entry name" value="HTHGNTR"/>
</dbReference>
<evidence type="ECO:0000259" key="4">
    <source>
        <dbReference type="PROSITE" id="PS50949"/>
    </source>
</evidence>
<dbReference type="PROSITE" id="PS50949">
    <property type="entry name" value="HTH_GNTR"/>
    <property type="match status" value="1"/>
</dbReference>
<sequence>MNTNSRIPRYYAVWRILWSRITSGYYAAGTRLGTEAKLAEQFQVSRVTIREALGMLEAEGLVVRRRSFGTFVADDVQARGAVQFTGYLEDVIYQSDAAETVEYQAEVTTEVPADVKSLFGGGPVGVVRRLRMAHGEPRLWLIDYVREDAFAELPEAELRHGSLLSLLDARESAPIISAHQSIHADVATTDIAEKLDIKSGDPVLYSKRTLHDKEGPLAFVEMYYPGSRFSFEIRLGRAGRNSL</sequence>
<dbReference type="Gene3D" id="1.10.10.10">
    <property type="entry name" value="Winged helix-like DNA-binding domain superfamily/Winged helix DNA-binding domain"/>
    <property type="match status" value="1"/>
</dbReference>
<reference evidence="5" key="1">
    <citation type="submission" date="2022-12" db="EMBL/GenBank/DDBJ databases">
        <authorList>
            <person name="Krivoruchko A.V."/>
            <person name="Elkin A."/>
        </authorList>
    </citation>
    <scope>NUCLEOTIDE SEQUENCE</scope>
    <source>
        <strain evidence="5">IEGM 249</strain>
    </source>
</reference>
<keyword evidence="1" id="KW-0805">Transcription regulation</keyword>
<dbReference type="Pfam" id="PF07702">
    <property type="entry name" value="UTRA"/>
    <property type="match status" value="1"/>
</dbReference>
<dbReference type="Gene3D" id="3.40.1410.10">
    <property type="entry name" value="Chorismate lyase-like"/>
    <property type="match status" value="1"/>
</dbReference>
<dbReference type="Proteomes" id="UP001066327">
    <property type="component" value="Unassembled WGS sequence"/>
</dbReference>
<evidence type="ECO:0000256" key="1">
    <source>
        <dbReference type="ARBA" id="ARBA00023015"/>
    </source>
</evidence>
<dbReference type="PANTHER" id="PTHR44846">
    <property type="entry name" value="MANNOSYL-D-GLYCERATE TRANSPORT/METABOLISM SYSTEM REPRESSOR MNGR-RELATED"/>
    <property type="match status" value="1"/>
</dbReference>
<evidence type="ECO:0000256" key="3">
    <source>
        <dbReference type="ARBA" id="ARBA00023163"/>
    </source>
</evidence>
<dbReference type="SMART" id="SM00866">
    <property type="entry name" value="UTRA"/>
    <property type="match status" value="1"/>
</dbReference>